<organism evidence="8 9">
    <name type="scientific">Tannerella sp. oral taxon BU063 isolate Cell 5</name>
    <dbReference type="NCBI Taxonomy" id="1410950"/>
    <lineage>
        <taxon>Bacteria</taxon>
        <taxon>Pseudomonadati</taxon>
        <taxon>Bacteroidota</taxon>
        <taxon>Bacteroidia</taxon>
        <taxon>Bacteroidales</taxon>
        <taxon>Tannerellaceae</taxon>
        <taxon>Tannerella</taxon>
    </lineage>
</organism>
<keyword evidence="4 7" id="KW-0812">Transmembrane</keyword>
<comment type="caution">
    <text evidence="8">The sequence shown here is derived from an EMBL/GenBank/DDBJ whole genome shotgun (WGS) entry which is preliminary data.</text>
</comment>
<evidence type="ECO:0000256" key="7">
    <source>
        <dbReference type="SAM" id="Phobius"/>
    </source>
</evidence>
<name>W2CCA5_9BACT</name>
<dbReference type="GO" id="GO:0005886">
    <property type="term" value="C:plasma membrane"/>
    <property type="evidence" value="ECO:0007669"/>
    <property type="project" value="UniProtKB-SubCell"/>
</dbReference>
<evidence type="ECO:0000256" key="5">
    <source>
        <dbReference type="ARBA" id="ARBA00022989"/>
    </source>
</evidence>
<accession>W2CCA5</accession>
<protein>
    <submittedName>
        <fullName evidence="8">Membrane protein</fullName>
    </submittedName>
</protein>
<feature type="transmembrane region" description="Helical" evidence="7">
    <location>
        <begin position="58"/>
        <end position="80"/>
    </location>
</feature>
<proteinExistence type="inferred from homology"/>
<keyword evidence="6 7" id="KW-0472">Membrane</keyword>
<evidence type="ECO:0000256" key="4">
    <source>
        <dbReference type="ARBA" id="ARBA00022692"/>
    </source>
</evidence>
<dbReference type="InterPro" id="IPR007341">
    <property type="entry name" value="Transgly_assoc"/>
</dbReference>
<evidence type="ECO:0000313" key="8">
    <source>
        <dbReference type="EMBL" id="ETK04663.1"/>
    </source>
</evidence>
<dbReference type="PANTHER" id="PTHR33884:SF3">
    <property type="entry name" value="UPF0410 PROTEIN YMGE"/>
    <property type="match status" value="1"/>
</dbReference>
<dbReference type="Pfam" id="PF04226">
    <property type="entry name" value="Transgly_assoc"/>
    <property type="match status" value="1"/>
</dbReference>
<dbReference type="PANTHER" id="PTHR33884">
    <property type="entry name" value="UPF0410 PROTEIN YMGE"/>
    <property type="match status" value="1"/>
</dbReference>
<dbReference type="EMBL" id="AYYC01000622">
    <property type="protein sequence ID" value="ETK04663.1"/>
    <property type="molecule type" value="Genomic_DNA"/>
</dbReference>
<keyword evidence="5 7" id="KW-1133">Transmembrane helix</keyword>
<reference evidence="8 9" key="1">
    <citation type="submission" date="2013-11" db="EMBL/GenBank/DDBJ databases">
        <title>Single cell genomics of uncultured Tannerella BU063 (oral taxon 286).</title>
        <authorList>
            <person name="Beall C.J."/>
            <person name="Campbell A.G."/>
            <person name="Griffen A.L."/>
            <person name="Podar M."/>
            <person name="Leys E.J."/>
        </authorList>
    </citation>
    <scope>NUCLEOTIDE SEQUENCE [LARGE SCALE GENOMIC DNA]</scope>
    <source>
        <strain evidence="8">Cell 5</strain>
    </source>
</reference>
<evidence type="ECO:0000313" key="9">
    <source>
        <dbReference type="Proteomes" id="UP000018872"/>
    </source>
</evidence>
<gene>
    <name evidence="8" type="ORF">T229_07715</name>
</gene>
<sequence length="84" mass="8559">MGIIATLIIGAIAGWLGGTIYKGSGLGLVGNIIIGLLGSGLGYWLLGSVFNISLGEGWVGSILTGAIGAIIILFLTNLIFKKKK</sequence>
<evidence type="ECO:0000256" key="3">
    <source>
        <dbReference type="ARBA" id="ARBA00022475"/>
    </source>
</evidence>
<comment type="similarity">
    <text evidence="2">Belongs to the UPF0410 family.</text>
</comment>
<feature type="transmembrane region" description="Helical" evidence="7">
    <location>
        <begin position="26"/>
        <end position="46"/>
    </location>
</feature>
<evidence type="ECO:0000256" key="1">
    <source>
        <dbReference type="ARBA" id="ARBA00004651"/>
    </source>
</evidence>
<evidence type="ECO:0000256" key="2">
    <source>
        <dbReference type="ARBA" id="ARBA00011006"/>
    </source>
</evidence>
<dbReference type="AlphaFoldDB" id="W2CCA5"/>
<comment type="subcellular location">
    <subcellularLocation>
        <location evidence="1">Cell membrane</location>
        <topology evidence="1">Multi-pass membrane protein</topology>
    </subcellularLocation>
</comment>
<evidence type="ECO:0000256" key="6">
    <source>
        <dbReference type="ARBA" id="ARBA00023136"/>
    </source>
</evidence>
<dbReference type="Proteomes" id="UP000018872">
    <property type="component" value="Unassembled WGS sequence"/>
</dbReference>
<keyword evidence="3" id="KW-1003">Cell membrane</keyword>